<evidence type="ECO:0000313" key="5">
    <source>
        <dbReference type="Proteomes" id="UP000675554"/>
    </source>
</evidence>
<keyword evidence="1" id="KW-0808">Transferase</keyword>
<dbReference type="Pfam" id="PF00294">
    <property type="entry name" value="PfkB"/>
    <property type="match status" value="1"/>
</dbReference>
<accession>A0A8T4J614</accession>
<sequence>RAALAAEGVETVLPPREEGDSGFCVALVDGDGERTFATALGVEATLTAEDTAALARRLRPGDLVQLSGYGLAHPGSGPALARFAAGLPPDVTLCFDPGPLVDGIPEEVLAPVLARCDWLSANRREARLLTGVEEEEDATAALRERLGAGGTGGAGDGARGAGGVVVRGDASGCWVAAPGEAPAHVPGRPVEAVDSNGAGDAHVGAFLAFLARGAGPREAARAANVAASLAVTRHGPATGPTREELATVLGPGDPLTAL</sequence>
<feature type="non-terminal residue" evidence="4">
    <location>
        <position position="1"/>
    </location>
</feature>
<dbReference type="Proteomes" id="UP000675554">
    <property type="component" value="Unassembled WGS sequence"/>
</dbReference>
<evidence type="ECO:0000256" key="1">
    <source>
        <dbReference type="ARBA" id="ARBA00022679"/>
    </source>
</evidence>
<evidence type="ECO:0000256" key="2">
    <source>
        <dbReference type="ARBA" id="ARBA00022777"/>
    </source>
</evidence>
<dbReference type="GO" id="GO:0005829">
    <property type="term" value="C:cytosol"/>
    <property type="evidence" value="ECO:0007669"/>
    <property type="project" value="TreeGrafter"/>
</dbReference>
<dbReference type="PROSITE" id="PS00584">
    <property type="entry name" value="PFKB_KINASES_2"/>
    <property type="match status" value="1"/>
</dbReference>
<dbReference type="Gene3D" id="3.40.1190.20">
    <property type="match status" value="1"/>
</dbReference>
<dbReference type="InterPro" id="IPR011611">
    <property type="entry name" value="PfkB_dom"/>
</dbReference>
<proteinExistence type="predicted"/>
<name>A0A8T4J614_9ACTN</name>
<dbReference type="InterPro" id="IPR002173">
    <property type="entry name" value="Carboh/pur_kinase_PfkB_CS"/>
</dbReference>
<protein>
    <submittedName>
        <fullName evidence="4">Sugar kinase</fullName>
    </submittedName>
</protein>
<reference evidence="4" key="1">
    <citation type="submission" date="2021-04" db="EMBL/GenBank/DDBJ databases">
        <title>Sequencing of actinobacteria type strains.</title>
        <authorList>
            <person name="Nguyen G.-S."/>
            <person name="Wentzel A."/>
        </authorList>
    </citation>
    <scope>NUCLEOTIDE SEQUENCE</scope>
    <source>
        <strain evidence="4">DSM 42095</strain>
    </source>
</reference>
<dbReference type="SUPFAM" id="SSF53613">
    <property type="entry name" value="Ribokinase-like"/>
    <property type="match status" value="1"/>
</dbReference>
<keyword evidence="2 4" id="KW-0418">Kinase</keyword>
<dbReference type="InterPro" id="IPR029056">
    <property type="entry name" value="Ribokinase-like"/>
</dbReference>
<evidence type="ECO:0000313" key="4">
    <source>
        <dbReference type="EMBL" id="MBR7677747.1"/>
    </source>
</evidence>
<dbReference type="PANTHER" id="PTHR10584">
    <property type="entry name" value="SUGAR KINASE"/>
    <property type="match status" value="1"/>
</dbReference>
<evidence type="ECO:0000259" key="3">
    <source>
        <dbReference type="Pfam" id="PF00294"/>
    </source>
</evidence>
<dbReference type="EMBL" id="JAGSMN010001057">
    <property type="protein sequence ID" value="MBR7677747.1"/>
    <property type="molecule type" value="Genomic_DNA"/>
</dbReference>
<gene>
    <name evidence="4" type="ORF">KDA82_33125</name>
</gene>
<dbReference type="GO" id="GO:0016301">
    <property type="term" value="F:kinase activity"/>
    <property type="evidence" value="ECO:0007669"/>
    <property type="project" value="UniProtKB-KW"/>
</dbReference>
<feature type="domain" description="Carbohydrate kinase PfkB" evidence="3">
    <location>
        <begin position="2"/>
        <end position="238"/>
    </location>
</feature>
<dbReference type="PANTHER" id="PTHR10584:SF166">
    <property type="entry name" value="RIBOKINASE"/>
    <property type="match status" value="1"/>
</dbReference>
<dbReference type="AlphaFoldDB" id="A0A8T4J614"/>
<keyword evidence="5" id="KW-1185">Reference proteome</keyword>
<organism evidence="4 5">
    <name type="scientific">Streptomyces daliensis</name>
    <dbReference type="NCBI Taxonomy" id="299421"/>
    <lineage>
        <taxon>Bacteria</taxon>
        <taxon>Bacillati</taxon>
        <taxon>Actinomycetota</taxon>
        <taxon>Actinomycetes</taxon>
        <taxon>Kitasatosporales</taxon>
        <taxon>Streptomycetaceae</taxon>
        <taxon>Streptomyces</taxon>
    </lineage>
</organism>
<comment type="caution">
    <text evidence="4">The sequence shown here is derived from an EMBL/GenBank/DDBJ whole genome shotgun (WGS) entry which is preliminary data.</text>
</comment>